<evidence type="ECO:0000313" key="18">
    <source>
        <dbReference type="Proteomes" id="UP000095395"/>
    </source>
</evidence>
<dbReference type="InterPro" id="IPR025657">
    <property type="entry name" value="RadC_JAB"/>
</dbReference>
<evidence type="ECO:0000313" key="11">
    <source>
        <dbReference type="EMBL" id="CUN81996.1"/>
    </source>
</evidence>
<dbReference type="Proteomes" id="UP000095395">
    <property type="component" value="Unassembled WGS sequence"/>
</dbReference>
<dbReference type="PANTHER" id="PTHR30471">
    <property type="entry name" value="DNA REPAIR PROTEIN RADC"/>
    <property type="match status" value="1"/>
</dbReference>
<dbReference type="PROSITE" id="PS01302">
    <property type="entry name" value="UPF0758"/>
    <property type="match status" value="1"/>
</dbReference>
<evidence type="ECO:0000313" key="24">
    <source>
        <dbReference type="Proteomes" id="UP000286271"/>
    </source>
</evidence>
<evidence type="ECO:0000259" key="8">
    <source>
        <dbReference type="PROSITE" id="PS50249"/>
    </source>
</evidence>
<reference evidence="9" key="2">
    <citation type="submission" date="2015-05" db="EMBL/GenBank/DDBJ databases">
        <authorList>
            <person name="Wang D.B."/>
            <person name="Wang M."/>
        </authorList>
    </citation>
    <scope>NUCLEOTIDE SEQUENCE [LARGE SCALE GENOMIC DNA]</scope>
    <source>
        <strain evidence="9">L1-83</strain>
    </source>
</reference>
<evidence type="ECO:0000313" key="21">
    <source>
        <dbReference type="Proteomes" id="UP000283701"/>
    </source>
</evidence>
<dbReference type="Proteomes" id="UP000095453">
    <property type="component" value="Unassembled WGS sequence"/>
</dbReference>
<dbReference type="Proteomes" id="UP000049828">
    <property type="component" value="Unassembled WGS sequence"/>
</dbReference>
<proteinExistence type="inferred from homology"/>
<dbReference type="Proteomes" id="UP000286271">
    <property type="component" value="Unassembled WGS sequence"/>
</dbReference>
<comment type="similarity">
    <text evidence="1 7">Belongs to the UPF0758 family.</text>
</comment>
<dbReference type="EMBL" id="QRUN01000001">
    <property type="protein sequence ID" value="RGR71484.1"/>
    <property type="molecule type" value="Genomic_DNA"/>
</dbReference>
<dbReference type="GO" id="GO:0046872">
    <property type="term" value="F:metal ion binding"/>
    <property type="evidence" value="ECO:0007669"/>
    <property type="project" value="UniProtKB-KW"/>
</dbReference>
<dbReference type="EMBL" id="QSIQ01000006">
    <property type="protein sequence ID" value="RHD04506.1"/>
    <property type="molecule type" value="Genomic_DNA"/>
</dbReference>
<dbReference type="OrthoDB" id="9804482at2"/>
<dbReference type="NCBIfam" id="NF000642">
    <property type="entry name" value="PRK00024.1"/>
    <property type="match status" value="1"/>
</dbReference>
<dbReference type="Proteomes" id="UP000283701">
    <property type="component" value="Unassembled WGS sequence"/>
</dbReference>
<dbReference type="Pfam" id="PF20582">
    <property type="entry name" value="UPF0758_N"/>
    <property type="match status" value="1"/>
</dbReference>
<keyword evidence="4" id="KW-0378">Hydrolase</keyword>
<organism evidence="9 17">
    <name type="scientific">Roseburia inulinivorans</name>
    <dbReference type="NCBI Taxonomy" id="360807"/>
    <lineage>
        <taxon>Bacteria</taxon>
        <taxon>Bacillati</taxon>
        <taxon>Bacillota</taxon>
        <taxon>Clostridia</taxon>
        <taxon>Lachnospirales</taxon>
        <taxon>Lachnospiraceae</taxon>
        <taxon>Roseburia</taxon>
    </lineage>
</organism>
<dbReference type="AlphaFoldDB" id="A0A0M6WG58"/>
<gene>
    <name evidence="16" type="ORF">DW654_02710</name>
    <name evidence="15" type="ORF">DW707_02775</name>
    <name evidence="14" type="ORF">DW813_05605</name>
    <name evidence="13" type="ORF">DWY29_01270</name>
    <name evidence="12" type="ORF">DWY96_01890</name>
    <name evidence="11" type="ORF">ERS852392_01454</name>
    <name evidence="10" type="ORF">ERS852444_00070</name>
    <name evidence="9" type="ORF">RIL183_16621</name>
</gene>
<dbReference type="EMBL" id="QRTF01000002">
    <property type="protein sequence ID" value="RGQ54355.1"/>
    <property type="molecule type" value="Genomic_DNA"/>
</dbReference>
<dbReference type="EMBL" id="QRHP01000001">
    <property type="protein sequence ID" value="RHF87673.1"/>
    <property type="molecule type" value="Genomic_DNA"/>
</dbReference>
<dbReference type="NCBIfam" id="TIGR00608">
    <property type="entry name" value="radc"/>
    <property type="match status" value="1"/>
</dbReference>
<evidence type="ECO:0000313" key="20">
    <source>
        <dbReference type="Proteomes" id="UP000266391"/>
    </source>
</evidence>
<keyword evidence="6" id="KW-0482">Metalloprotease</keyword>
<evidence type="ECO:0000256" key="6">
    <source>
        <dbReference type="ARBA" id="ARBA00023049"/>
    </source>
</evidence>
<dbReference type="InterPro" id="IPR046778">
    <property type="entry name" value="UPF0758_N"/>
</dbReference>
<dbReference type="RefSeq" id="WP_007890061.1">
    <property type="nucleotide sequence ID" value="NZ_CAKZTK010000063.1"/>
</dbReference>
<keyword evidence="3" id="KW-0479">Metal-binding</keyword>
<sequence>MNHSFTTKELPESERPYEKFWKYGATALSDAELLAIVIKSGSSKMTAVDVARSFLSQKDRNLMNLYEMSYDEMKKIHGIGDVIAMQLKCIAELSTRIANTRHFEGIQMRSAATVAEYYMEQLRHEQQEKLIVCMFDSKCKWLGDSVVTTGSVSSSIVPPREIFICALEKKAVHIVMVHNHPSGRAVPSGEDNTVTARIAEAGKLLGIALSDHIIIGDRTYFSYREAGYLT</sequence>
<dbReference type="Proteomes" id="UP000285820">
    <property type="component" value="Unassembled WGS sequence"/>
</dbReference>
<dbReference type="InterPro" id="IPR001405">
    <property type="entry name" value="UPF0758"/>
</dbReference>
<evidence type="ECO:0000313" key="22">
    <source>
        <dbReference type="Proteomes" id="UP000283738"/>
    </source>
</evidence>
<protein>
    <submittedName>
        <fullName evidence="9 10">DNA repair protein</fullName>
    </submittedName>
</protein>
<dbReference type="PANTHER" id="PTHR30471:SF3">
    <property type="entry name" value="UPF0758 PROTEIN YEES-RELATED"/>
    <property type="match status" value="1"/>
</dbReference>
<evidence type="ECO:0000313" key="12">
    <source>
        <dbReference type="EMBL" id="RGQ54355.1"/>
    </source>
</evidence>
<dbReference type="EMBL" id="QSKW01000003">
    <property type="protein sequence ID" value="RHE99614.1"/>
    <property type="molecule type" value="Genomic_DNA"/>
</dbReference>
<evidence type="ECO:0000256" key="2">
    <source>
        <dbReference type="ARBA" id="ARBA00022670"/>
    </source>
</evidence>
<keyword evidence="5" id="KW-0862">Zinc</keyword>
<dbReference type="EMBL" id="CYYR01000008">
    <property type="protein sequence ID" value="CUN81996.1"/>
    <property type="molecule type" value="Genomic_DNA"/>
</dbReference>
<evidence type="ECO:0000313" key="13">
    <source>
        <dbReference type="EMBL" id="RGR71484.1"/>
    </source>
</evidence>
<evidence type="ECO:0000313" key="19">
    <source>
        <dbReference type="Proteomes" id="UP000095453"/>
    </source>
</evidence>
<reference evidence="17" key="1">
    <citation type="submission" date="2015-05" db="EMBL/GenBank/DDBJ databases">
        <authorList>
            <consortium name="Pathogen Informatics"/>
        </authorList>
    </citation>
    <scope>NUCLEOTIDE SEQUENCE [LARGE SCALE GENOMIC DNA]</scope>
    <source>
        <strain evidence="11 18">2789STDY5608835</strain>
        <strain evidence="10 19">2789STDY5608887</strain>
        <strain evidence="17">L1-83</strain>
    </source>
</reference>
<evidence type="ECO:0000313" key="16">
    <source>
        <dbReference type="EMBL" id="RHF87673.1"/>
    </source>
</evidence>
<keyword evidence="2" id="KW-0645">Protease</keyword>
<accession>A0A0M6WG58</accession>
<reference evidence="20 21" key="3">
    <citation type="submission" date="2018-08" db="EMBL/GenBank/DDBJ databases">
        <title>A genome reference for cultivated species of the human gut microbiota.</title>
        <authorList>
            <person name="Zou Y."/>
            <person name="Xue W."/>
            <person name="Luo G."/>
        </authorList>
    </citation>
    <scope>NUCLEOTIDE SEQUENCE [LARGE SCALE GENOMIC DNA]</scope>
    <source>
        <strain evidence="13 23">AF24-4</strain>
        <strain evidence="12 22">AF28-15</strain>
        <strain evidence="16 21">AM23-23AC</strain>
        <strain evidence="15 24">AM27-11</strain>
        <strain evidence="14 20">AM32-8LB</strain>
    </source>
</reference>
<feature type="domain" description="MPN" evidence="8">
    <location>
        <begin position="107"/>
        <end position="229"/>
    </location>
</feature>
<evidence type="ECO:0000313" key="23">
    <source>
        <dbReference type="Proteomes" id="UP000285820"/>
    </source>
</evidence>
<evidence type="ECO:0000256" key="5">
    <source>
        <dbReference type="ARBA" id="ARBA00022833"/>
    </source>
</evidence>
<evidence type="ECO:0000313" key="14">
    <source>
        <dbReference type="EMBL" id="RHD04506.1"/>
    </source>
</evidence>
<dbReference type="PROSITE" id="PS50249">
    <property type="entry name" value="MPN"/>
    <property type="match status" value="1"/>
</dbReference>
<dbReference type="Pfam" id="PF04002">
    <property type="entry name" value="RadC"/>
    <property type="match status" value="1"/>
</dbReference>
<evidence type="ECO:0000313" key="15">
    <source>
        <dbReference type="EMBL" id="RHE99614.1"/>
    </source>
</evidence>
<evidence type="ECO:0000256" key="4">
    <source>
        <dbReference type="ARBA" id="ARBA00022801"/>
    </source>
</evidence>
<evidence type="ECO:0000256" key="7">
    <source>
        <dbReference type="RuleBase" id="RU003797"/>
    </source>
</evidence>
<dbReference type="STRING" id="360807.ERS852392_01454"/>
<dbReference type="InterPro" id="IPR037518">
    <property type="entry name" value="MPN"/>
</dbReference>
<dbReference type="CDD" id="cd08071">
    <property type="entry name" value="MPN_DUF2466"/>
    <property type="match status" value="1"/>
</dbReference>
<dbReference type="EMBL" id="CVRS01000060">
    <property type="protein sequence ID" value="CRL35347.1"/>
    <property type="molecule type" value="Genomic_DNA"/>
</dbReference>
<dbReference type="GO" id="GO:0008237">
    <property type="term" value="F:metallopeptidase activity"/>
    <property type="evidence" value="ECO:0007669"/>
    <property type="project" value="UniProtKB-KW"/>
</dbReference>
<dbReference type="Gene3D" id="3.40.140.10">
    <property type="entry name" value="Cytidine Deaminase, domain 2"/>
    <property type="match status" value="1"/>
</dbReference>
<evidence type="ECO:0000313" key="17">
    <source>
        <dbReference type="Proteomes" id="UP000049828"/>
    </source>
</evidence>
<dbReference type="GeneID" id="75164048"/>
<dbReference type="EMBL" id="CYXX01000001">
    <property type="protein sequence ID" value="CUM70251.1"/>
    <property type="molecule type" value="Genomic_DNA"/>
</dbReference>
<evidence type="ECO:0000256" key="1">
    <source>
        <dbReference type="ARBA" id="ARBA00010243"/>
    </source>
</evidence>
<evidence type="ECO:0000313" key="10">
    <source>
        <dbReference type="EMBL" id="CUM70251.1"/>
    </source>
</evidence>
<evidence type="ECO:0000313" key="9">
    <source>
        <dbReference type="EMBL" id="CRL35347.1"/>
    </source>
</evidence>
<dbReference type="InterPro" id="IPR020891">
    <property type="entry name" value="UPF0758_CS"/>
</dbReference>
<dbReference type="Proteomes" id="UP000283738">
    <property type="component" value="Unassembled WGS sequence"/>
</dbReference>
<evidence type="ECO:0000256" key="3">
    <source>
        <dbReference type="ARBA" id="ARBA00022723"/>
    </source>
</evidence>
<keyword evidence="17" id="KW-1185">Reference proteome</keyword>
<dbReference type="Proteomes" id="UP000266391">
    <property type="component" value="Unassembled WGS sequence"/>
</dbReference>
<dbReference type="GO" id="GO:0006508">
    <property type="term" value="P:proteolysis"/>
    <property type="evidence" value="ECO:0007669"/>
    <property type="project" value="UniProtKB-KW"/>
</dbReference>
<name>A0A0M6WG58_9FIRM</name>